<evidence type="ECO:0000313" key="1">
    <source>
        <dbReference type="EMBL" id="JAH55842.1"/>
    </source>
</evidence>
<dbReference type="EMBL" id="GBXM01052735">
    <property type="protein sequence ID" value="JAH55842.1"/>
    <property type="molecule type" value="Transcribed_RNA"/>
</dbReference>
<accession>A0A0E9TQX6</accession>
<proteinExistence type="predicted"/>
<protein>
    <submittedName>
        <fullName evidence="1">Uncharacterized protein</fullName>
    </submittedName>
</protein>
<dbReference type="AlphaFoldDB" id="A0A0E9TQX6"/>
<organism evidence="1">
    <name type="scientific">Anguilla anguilla</name>
    <name type="common">European freshwater eel</name>
    <name type="synonym">Muraena anguilla</name>
    <dbReference type="NCBI Taxonomy" id="7936"/>
    <lineage>
        <taxon>Eukaryota</taxon>
        <taxon>Metazoa</taxon>
        <taxon>Chordata</taxon>
        <taxon>Craniata</taxon>
        <taxon>Vertebrata</taxon>
        <taxon>Euteleostomi</taxon>
        <taxon>Actinopterygii</taxon>
        <taxon>Neopterygii</taxon>
        <taxon>Teleostei</taxon>
        <taxon>Anguilliformes</taxon>
        <taxon>Anguillidae</taxon>
        <taxon>Anguilla</taxon>
    </lineage>
</organism>
<name>A0A0E9TQX6_ANGAN</name>
<reference evidence="1" key="1">
    <citation type="submission" date="2014-11" db="EMBL/GenBank/DDBJ databases">
        <authorList>
            <person name="Amaro Gonzalez C."/>
        </authorList>
    </citation>
    <scope>NUCLEOTIDE SEQUENCE</scope>
</reference>
<reference evidence="1" key="2">
    <citation type="journal article" date="2015" name="Fish Shellfish Immunol.">
        <title>Early steps in the European eel (Anguilla anguilla)-Vibrio vulnificus interaction in the gills: Role of the RtxA13 toxin.</title>
        <authorList>
            <person name="Callol A."/>
            <person name="Pajuelo D."/>
            <person name="Ebbesson L."/>
            <person name="Teles M."/>
            <person name="MacKenzie S."/>
            <person name="Amaro C."/>
        </authorList>
    </citation>
    <scope>NUCLEOTIDE SEQUENCE</scope>
</reference>
<sequence length="48" mass="5778">MSVRLVLFCTQCTGVIQYEMYLFFYQKISKTRHQFVSAFHMVSIFSFN</sequence>